<feature type="transmembrane region" description="Helical" evidence="1">
    <location>
        <begin position="49"/>
        <end position="71"/>
    </location>
</feature>
<dbReference type="Pfam" id="PF00563">
    <property type="entry name" value="EAL"/>
    <property type="match status" value="1"/>
</dbReference>
<protein>
    <submittedName>
        <fullName evidence="6">EAL domain-containing protein</fullName>
    </submittedName>
</protein>
<evidence type="ECO:0000259" key="2">
    <source>
        <dbReference type="PROSITE" id="PS50112"/>
    </source>
</evidence>
<evidence type="ECO:0000259" key="4">
    <source>
        <dbReference type="PROSITE" id="PS50887"/>
    </source>
</evidence>
<dbReference type="InterPro" id="IPR000160">
    <property type="entry name" value="GGDEF_dom"/>
</dbReference>
<feature type="transmembrane region" description="Helical" evidence="1">
    <location>
        <begin position="83"/>
        <end position="101"/>
    </location>
</feature>
<gene>
    <name evidence="6" type="ORF">GTW51_13495</name>
</gene>
<dbReference type="RefSeq" id="WP_163044468.1">
    <property type="nucleotide sequence ID" value="NZ_JAAAMJ010000010.1"/>
</dbReference>
<reference evidence="6 7" key="1">
    <citation type="submission" date="2020-01" db="EMBL/GenBank/DDBJ databases">
        <title>Genomes of bacteria type strains.</title>
        <authorList>
            <person name="Chen J."/>
            <person name="Zhu S."/>
            <person name="Chen J."/>
        </authorList>
    </citation>
    <scope>NUCLEOTIDE SEQUENCE [LARGE SCALE GENOMIC DNA]</scope>
    <source>
        <strain evidence="6 7">KCTC 52919</strain>
    </source>
</reference>
<dbReference type="CDD" id="cd00130">
    <property type="entry name" value="PAS"/>
    <property type="match status" value="1"/>
</dbReference>
<keyword evidence="7" id="KW-1185">Reference proteome</keyword>
<sequence length="787" mass="84305">MQTVLTCLQELHDPRLLTLAGFVCLVGVYASFSIAQHAGRSKGTHQRNWVVVSIVAAGCTAWATHMIALLAFRPGMPAAFEPVLMTLSLLAAIVGIALGMLMSIGRRGRLRRFRAGVVIGLGIVALHYIGQASYVVRGHVAFDPGMVAGSIAVSLIVFGAAVVVAGERSQGLRPLGVPLLILAIALLHIGGMSALQLTFDPLVALPAHSLSPAVVAPIVGAVAFSLVVLALFGLRFAIAAAARHRRDRQRLHELANIALEGLTICDDGVIVTANDSLAKLSGYTAGDLVGRPVAELLPDLAIADLADREEVEASLHGANGVVVPVRVLQSVVTLGTRPQTVLAFRDQRERLRTESRLRKLAFFDPLTGLPNRPRFVDLLDERAKTCRHDRRPFAVLAIDIDRFKWVNDTLGHVVGDALLRRVGSRLGAVAKGASLAGRLGADEFALLVEGGAGSAEAAVRDVVELLSRPFLIDGRAIDITASVGIVIAPEDGADAEALTHNADLALSGAKGDGGNRHRFFEPAMNEEARQRQILETELRQVLARGELVAHYQPQTDPRTGLFQGAEALVRWNHPERGMVPPDHFIPLAEEIGLIGAVGEWVLHTACTEACNWADDLSVAVNLSPMQLRDRNLAATVLAIVEASGLAAHRLELEITESAIIADDETTYGNLRTLQAAGIRISMDDFGTGYSSLSYLRRFPFDKLKIDRSFVQNIPEDRDSVAIVEAVAMLGRRLGMTVTMEGVETEAQRAFAATQGCDQIQGYLISRPVPAAVIRAMFSVTLPHGLTA</sequence>
<dbReference type="CDD" id="cd01948">
    <property type="entry name" value="EAL"/>
    <property type="match status" value="1"/>
</dbReference>
<feature type="domain" description="PAS" evidence="2">
    <location>
        <begin position="267"/>
        <end position="297"/>
    </location>
</feature>
<feature type="transmembrane region" description="Helical" evidence="1">
    <location>
        <begin position="113"/>
        <end position="134"/>
    </location>
</feature>
<dbReference type="InterPro" id="IPR043128">
    <property type="entry name" value="Rev_trsase/Diguanyl_cyclase"/>
</dbReference>
<dbReference type="SUPFAM" id="SSF55785">
    <property type="entry name" value="PYP-like sensor domain (PAS domain)"/>
    <property type="match status" value="1"/>
</dbReference>
<dbReference type="SUPFAM" id="SSF141868">
    <property type="entry name" value="EAL domain-like"/>
    <property type="match status" value="1"/>
</dbReference>
<dbReference type="PROSITE" id="PS50924">
    <property type="entry name" value="MHYT"/>
    <property type="match status" value="1"/>
</dbReference>
<dbReference type="InterPro" id="IPR000014">
    <property type="entry name" value="PAS"/>
</dbReference>
<dbReference type="FunFam" id="3.20.20.450:FF:000001">
    <property type="entry name" value="Cyclic di-GMP phosphodiesterase yahA"/>
    <property type="match status" value="1"/>
</dbReference>
<dbReference type="CDD" id="cd01949">
    <property type="entry name" value="GGDEF"/>
    <property type="match status" value="1"/>
</dbReference>
<feature type="transmembrane region" description="Helical" evidence="1">
    <location>
        <begin position="218"/>
        <end position="242"/>
    </location>
</feature>
<dbReference type="EMBL" id="JAAAMJ010000010">
    <property type="protein sequence ID" value="NDV87715.1"/>
    <property type="molecule type" value="Genomic_DNA"/>
</dbReference>
<dbReference type="Pfam" id="PF13188">
    <property type="entry name" value="PAS_8"/>
    <property type="match status" value="1"/>
</dbReference>
<evidence type="ECO:0000313" key="6">
    <source>
        <dbReference type="EMBL" id="NDV87715.1"/>
    </source>
</evidence>
<feature type="transmembrane region" description="Helical" evidence="1">
    <location>
        <begin position="16"/>
        <end position="37"/>
    </location>
</feature>
<feature type="domain" description="EAL" evidence="3">
    <location>
        <begin position="531"/>
        <end position="781"/>
    </location>
</feature>
<dbReference type="AlphaFoldDB" id="A0A6L9MIR4"/>
<feature type="domain" description="MHYT" evidence="5">
    <location>
        <begin position="12"/>
        <end position="198"/>
    </location>
</feature>
<organism evidence="6 7">
    <name type="scientific">Aurantimonas aggregata</name>
    <dbReference type="NCBI Taxonomy" id="2047720"/>
    <lineage>
        <taxon>Bacteria</taxon>
        <taxon>Pseudomonadati</taxon>
        <taxon>Pseudomonadota</taxon>
        <taxon>Alphaproteobacteria</taxon>
        <taxon>Hyphomicrobiales</taxon>
        <taxon>Aurantimonadaceae</taxon>
        <taxon>Aurantimonas</taxon>
    </lineage>
</organism>
<feature type="transmembrane region" description="Helical" evidence="1">
    <location>
        <begin position="177"/>
        <end position="198"/>
    </location>
</feature>
<evidence type="ECO:0000259" key="3">
    <source>
        <dbReference type="PROSITE" id="PS50883"/>
    </source>
</evidence>
<dbReference type="PANTHER" id="PTHR44757:SF2">
    <property type="entry name" value="BIOFILM ARCHITECTURE MAINTENANCE PROTEIN MBAA"/>
    <property type="match status" value="1"/>
</dbReference>
<dbReference type="NCBIfam" id="TIGR00254">
    <property type="entry name" value="GGDEF"/>
    <property type="match status" value="1"/>
</dbReference>
<dbReference type="Pfam" id="PF03707">
    <property type="entry name" value="MHYT"/>
    <property type="match status" value="2"/>
</dbReference>
<dbReference type="Gene3D" id="3.30.70.270">
    <property type="match status" value="1"/>
</dbReference>
<dbReference type="GO" id="GO:0016020">
    <property type="term" value="C:membrane"/>
    <property type="evidence" value="ECO:0007669"/>
    <property type="project" value="UniProtKB-UniRule"/>
</dbReference>
<dbReference type="PROSITE" id="PS50112">
    <property type="entry name" value="PAS"/>
    <property type="match status" value="1"/>
</dbReference>
<name>A0A6L9MIR4_9HYPH</name>
<dbReference type="SMART" id="SM00052">
    <property type="entry name" value="EAL"/>
    <property type="match status" value="1"/>
</dbReference>
<dbReference type="Pfam" id="PF00990">
    <property type="entry name" value="GGDEF"/>
    <property type="match status" value="1"/>
</dbReference>
<proteinExistence type="predicted"/>
<dbReference type="PROSITE" id="PS50887">
    <property type="entry name" value="GGDEF"/>
    <property type="match status" value="1"/>
</dbReference>
<dbReference type="PROSITE" id="PS50883">
    <property type="entry name" value="EAL"/>
    <property type="match status" value="1"/>
</dbReference>
<keyword evidence="1" id="KW-0472">Membrane</keyword>
<dbReference type="SMART" id="SM00267">
    <property type="entry name" value="GGDEF"/>
    <property type="match status" value="1"/>
</dbReference>
<evidence type="ECO:0000259" key="5">
    <source>
        <dbReference type="PROSITE" id="PS50924"/>
    </source>
</evidence>
<dbReference type="InterPro" id="IPR001633">
    <property type="entry name" value="EAL_dom"/>
</dbReference>
<dbReference type="SMART" id="SM00091">
    <property type="entry name" value="PAS"/>
    <property type="match status" value="1"/>
</dbReference>
<dbReference type="InterPro" id="IPR005330">
    <property type="entry name" value="MHYT_dom"/>
</dbReference>
<evidence type="ECO:0000256" key="1">
    <source>
        <dbReference type="PROSITE-ProRule" id="PRU00244"/>
    </source>
</evidence>
<dbReference type="Gene3D" id="3.30.450.20">
    <property type="entry name" value="PAS domain"/>
    <property type="match status" value="1"/>
</dbReference>
<dbReference type="InterPro" id="IPR052155">
    <property type="entry name" value="Biofilm_reg_signaling"/>
</dbReference>
<comment type="caution">
    <text evidence="6">The sequence shown here is derived from an EMBL/GenBank/DDBJ whole genome shotgun (WGS) entry which is preliminary data.</text>
</comment>
<keyword evidence="1" id="KW-1133">Transmembrane helix</keyword>
<feature type="transmembrane region" description="Helical" evidence="1">
    <location>
        <begin position="146"/>
        <end position="165"/>
    </location>
</feature>
<dbReference type="SUPFAM" id="SSF55073">
    <property type="entry name" value="Nucleotide cyclase"/>
    <property type="match status" value="1"/>
</dbReference>
<dbReference type="PANTHER" id="PTHR44757">
    <property type="entry name" value="DIGUANYLATE CYCLASE DGCP"/>
    <property type="match status" value="1"/>
</dbReference>
<dbReference type="InterPro" id="IPR029787">
    <property type="entry name" value="Nucleotide_cyclase"/>
</dbReference>
<accession>A0A6L9MIR4</accession>
<dbReference type="Gene3D" id="3.20.20.450">
    <property type="entry name" value="EAL domain"/>
    <property type="match status" value="1"/>
</dbReference>
<feature type="domain" description="GGDEF" evidence="4">
    <location>
        <begin position="391"/>
        <end position="522"/>
    </location>
</feature>
<keyword evidence="1" id="KW-0812">Transmembrane</keyword>
<dbReference type="NCBIfam" id="TIGR00229">
    <property type="entry name" value="sensory_box"/>
    <property type="match status" value="1"/>
</dbReference>
<dbReference type="InterPro" id="IPR035919">
    <property type="entry name" value="EAL_sf"/>
</dbReference>
<evidence type="ECO:0000313" key="7">
    <source>
        <dbReference type="Proteomes" id="UP000476332"/>
    </source>
</evidence>
<dbReference type="InterPro" id="IPR035965">
    <property type="entry name" value="PAS-like_dom_sf"/>
</dbReference>
<dbReference type="Proteomes" id="UP000476332">
    <property type="component" value="Unassembled WGS sequence"/>
</dbReference>